<protein>
    <submittedName>
        <fullName evidence="2">Homeobox domain-containing protein</fullName>
    </submittedName>
</protein>
<sequence length="274" mass="30272">MMVAPHGLSTAPFFSYGNDDNNDTSHHSNLNATANLNSTNNFSNFMSGSPIDQKMPLSTSNSTNGNGLSMTDSMSAIKQQFDWPSDPTAAGLYSPFTNAAAHPMMMNSAHGVIGQDPTAYLNDAYPSTSLSSNAAAYNNYCYPQMAAAVATGNYYPTTDYLQSAAFVNGWKAHLSTKDQKPSMQRNSVINSLGGIRKPPHRTGPGTNNVRVRTQDTYRTVYSDRQRVELEKEFLSTQFINAARKAELAGQLDLTERQIKIWFQNRFVYLLFFIL</sequence>
<reference evidence="2" key="1">
    <citation type="submission" date="2022-11" db="UniProtKB">
        <authorList>
            <consortium name="WormBaseParasite"/>
        </authorList>
    </citation>
    <scope>IDENTIFICATION</scope>
</reference>
<evidence type="ECO:0000313" key="2">
    <source>
        <dbReference type="WBParaSite" id="PS1159_v2.g3561.t1"/>
    </source>
</evidence>
<organism evidence="1 2">
    <name type="scientific">Panagrolaimus sp. PS1159</name>
    <dbReference type="NCBI Taxonomy" id="55785"/>
    <lineage>
        <taxon>Eukaryota</taxon>
        <taxon>Metazoa</taxon>
        <taxon>Ecdysozoa</taxon>
        <taxon>Nematoda</taxon>
        <taxon>Chromadorea</taxon>
        <taxon>Rhabditida</taxon>
        <taxon>Tylenchina</taxon>
        <taxon>Panagrolaimomorpha</taxon>
        <taxon>Panagrolaimoidea</taxon>
        <taxon>Panagrolaimidae</taxon>
        <taxon>Panagrolaimus</taxon>
    </lineage>
</organism>
<accession>A0AC35GC58</accession>
<dbReference type="Proteomes" id="UP000887580">
    <property type="component" value="Unplaced"/>
</dbReference>
<name>A0AC35GC58_9BILA</name>
<dbReference type="WBParaSite" id="PS1159_v2.g3561.t1">
    <property type="protein sequence ID" value="PS1159_v2.g3561.t1"/>
    <property type="gene ID" value="PS1159_v2.g3561"/>
</dbReference>
<evidence type="ECO:0000313" key="1">
    <source>
        <dbReference type="Proteomes" id="UP000887580"/>
    </source>
</evidence>
<proteinExistence type="predicted"/>